<name>A0ABS2GDM8_9FIRM</name>
<dbReference type="SUPFAM" id="SSF52218">
    <property type="entry name" value="Flavoproteins"/>
    <property type="match status" value="1"/>
</dbReference>
<accession>A0ABS2GDM8</accession>
<dbReference type="Gene3D" id="3.40.50.360">
    <property type="match status" value="1"/>
</dbReference>
<evidence type="ECO:0000313" key="4">
    <source>
        <dbReference type="Proteomes" id="UP000707138"/>
    </source>
</evidence>
<sequence>MTYIVIYSSVTGNTKQVAEAIADELPQGTPCVRAQDAPEDLSRYDVVCLGFWANQLQADALAQTVLTRIHNDKVALFMTCGVPPMMKHAKDTMSAAISLLPEGQTPIDTFICQGKVDPKVIALMYKKFPKGHPHGQSKERDERHKEGATHPDANDIALAKEFARRI</sequence>
<feature type="region of interest" description="Disordered" evidence="1">
    <location>
        <begin position="129"/>
        <end position="154"/>
    </location>
</feature>
<protein>
    <submittedName>
        <fullName evidence="3">Flavodoxin</fullName>
    </submittedName>
</protein>
<evidence type="ECO:0000256" key="1">
    <source>
        <dbReference type="SAM" id="MobiDB-lite"/>
    </source>
</evidence>
<comment type="caution">
    <text evidence="3">The sequence shown here is derived from an EMBL/GenBank/DDBJ whole genome shotgun (WGS) entry which is preliminary data.</text>
</comment>
<dbReference type="InterPro" id="IPR052200">
    <property type="entry name" value="Protoporphyrinogen_IX_DH"/>
</dbReference>
<dbReference type="EMBL" id="JACJLA010000003">
    <property type="protein sequence ID" value="MBM6912266.1"/>
    <property type="molecule type" value="Genomic_DNA"/>
</dbReference>
<reference evidence="3 4" key="1">
    <citation type="journal article" date="2021" name="Sci. Rep.">
        <title>The distribution of antibiotic resistance genes in chicken gut microbiota commensals.</title>
        <authorList>
            <person name="Juricova H."/>
            <person name="Matiasovicova J."/>
            <person name="Kubasova T."/>
            <person name="Cejkova D."/>
            <person name="Rychlik I."/>
        </authorList>
    </citation>
    <scope>NUCLEOTIDE SEQUENCE [LARGE SCALE GENOMIC DNA]</scope>
    <source>
        <strain evidence="3 4">An537</strain>
    </source>
</reference>
<dbReference type="InterPro" id="IPR008254">
    <property type="entry name" value="Flavodoxin/NO_synth"/>
</dbReference>
<organism evidence="3 4">
    <name type="scientific">Veillonella magna</name>
    <dbReference type="NCBI Taxonomy" id="464322"/>
    <lineage>
        <taxon>Bacteria</taxon>
        <taxon>Bacillati</taxon>
        <taxon>Bacillota</taxon>
        <taxon>Negativicutes</taxon>
        <taxon>Veillonellales</taxon>
        <taxon>Veillonellaceae</taxon>
        <taxon>Veillonella</taxon>
    </lineage>
</organism>
<dbReference type="PANTHER" id="PTHR38030">
    <property type="entry name" value="PROTOPORPHYRINOGEN IX DEHYDROGENASE [MENAQUINONE]"/>
    <property type="match status" value="1"/>
</dbReference>
<dbReference type="Proteomes" id="UP000707138">
    <property type="component" value="Unassembled WGS sequence"/>
</dbReference>
<feature type="compositionally biased region" description="Basic and acidic residues" evidence="1">
    <location>
        <begin position="136"/>
        <end position="153"/>
    </location>
</feature>
<dbReference type="PANTHER" id="PTHR38030:SF2">
    <property type="entry name" value="PROTOPORPHYRINOGEN IX DEHYDROGENASE [QUINONE]"/>
    <property type="match status" value="1"/>
</dbReference>
<dbReference type="Pfam" id="PF12641">
    <property type="entry name" value="Flavodoxin_3"/>
    <property type="match status" value="1"/>
</dbReference>
<evidence type="ECO:0000259" key="2">
    <source>
        <dbReference type="Pfam" id="PF12641"/>
    </source>
</evidence>
<gene>
    <name evidence="3" type="ORF">H6A01_02830</name>
</gene>
<evidence type="ECO:0000313" key="3">
    <source>
        <dbReference type="EMBL" id="MBM6912266.1"/>
    </source>
</evidence>
<keyword evidence="4" id="KW-1185">Reference proteome</keyword>
<feature type="domain" description="Flavodoxin-like" evidence="2">
    <location>
        <begin position="5"/>
        <end position="163"/>
    </location>
</feature>
<dbReference type="InterPro" id="IPR029039">
    <property type="entry name" value="Flavoprotein-like_sf"/>
</dbReference>
<proteinExistence type="predicted"/>